<feature type="transmembrane region" description="Helical" evidence="8">
    <location>
        <begin position="220"/>
        <end position="238"/>
    </location>
</feature>
<feature type="transmembrane region" description="Helical" evidence="8">
    <location>
        <begin position="411"/>
        <end position="434"/>
    </location>
</feature>
<evidence type="ECO:0000256" key="8">
    <source>
        <dbReference type="SAM" id="Phobius"/>
    </source>
</evidence>
<keyword evidence="3" id="KW-0328">Glycosyltransferase</keyword>
<dbReference type="AlphaFoldDB" id="A0A166IUR3"/>
<dbReference type="GO" id="GO:0005886">
    <property type="term" value="C:plasma membrane"/>
    <property type="evidence" value="ECO:0007669"/>
    <property type="project" value="UniProtKB-SubCell"/>
</dbReference>
<feature type="transmembrane region" description="Helical" evidence="8">
    <location>
        <begin position="151"/>
        <end position="171"/>
    </location>
</feature>
<evidence type="ECO:0000256" key="6">
    <source>
        <dbReference type="ARBA" id="ARBA00022989"/>
    </source>
</evidence>
<evidence type="ECO:0000256" key="5">
    <source>
        <dbReference type="ARBA" id="ARBA00022692"/>
    </source>
</evidence>
<dbReference type="EMBL" id="LWAJ01000217">
    <property type="protein sequence ID" value="KZL48876.1"/>
    <property type="molecule type" value="Genomic_DNA"/>
</dbReference>
<comment type="subcellular location">
    <subcellularLocation>
        <location evidence="1">Cell membrane</location>
        <topology evidence="1">Multi-pass membrane protein</topology>
    </subcellularLocation>
</comment>
<evidence type="ECO:0000313" key="11">
    <source>
        <dbReference type="Proteomes" id="UP000076555"/>
    </source>
</evidence>
<dbReference type="GO" id="GO:0016763">
    <property type="term" value="F:pentosyltransferase activity"/>
    <property type="evidence" value="ECO:0007669"/>
    <property type="project" value="TreeGrafter"/>
</dbReference>
<organism evidence="10 11">
    <name type="scientific">Nodularia spumigena CENA596</name>
    <dbReference type="NCBI Taxonomy" id="1819295"/>
    <lineage>
        <taxon>Bacteria</taxon>
        <taxon>Bacillati</taxon>
        <taxon>Cyanobacteriota</taxon>
        <taxon>Cyanophyceae</taxon>
        <taxon>Nostocales</taxon>
        <taxon>Nodulariaceae</taxon>
        <taxon>Nodularia</taxon>
    </lineage>
</organism>
<dbReference type="PANTHER" id="PTHR33908:SF3">
    <property type="entry name" value="UNDECAPRENYL PHOSPHATE-ALPHA-4-AMINO-4-DEOXY-L-ARABINOSE ARABINOSYL TRANSFERASE"/>
    <property type="match status" value="1"/>
</dbReference>
<reference evidence="10 11" key="1">
    <citation type="submission" date="2016-04" db="EMBL/GenBank/DDBJ databases">
        <title>Draft Genome Assembly of the Bloom-forming Cyanobacterium Nodularia spumigena Strain CENA596 in Shrimp Production Ponds.</title>
        <authorList>
            <person name="Popin R.V."/>
            <person name="Rigonato J."/>
            <person name="Abreu V.A."/>
            <person name="Andreote A.P."/>
            <person name="Silveira S.B."/>
            <person name="Odebrecht C."/>
            <person name="Fiore M.F."/>
        </authorList>
    </citation>
    <scope>NUCLEOTIDE SEQUENCE [LARGE SCALE GENOMIC DNA]</scope>
    <source>
        <strain evidence="10 11">CENA596</strain>
    </source>
</reference>
<dbReference type="GO" id="GO:0009103">
    <property type="term" value="P:lipopolysaccharide biosynthetic process"/>
    <property type="evidence" value="ECO:0007669"/>
    <property type="project" value="UniProtKB-ARBA"/>
</dbReference>
<evidence type="ECO:0000256" key="1">
    <source>
        <dbReference type="ARBA" id="ARBA00004651"/>
    </source>
</evidence>
<protein>
    <submittedName>
        <fullName evidence="10">Glycosyltransferase</fullName>
    </submittedName>
</protein>
<evidence type="ECO:0000256" key="2">
    <source>
        <dbReference type="ARBA" id="ARBA00022475"/>
    </source>
</evidence>
<dbReference type="Proteomes" id="UP000076555">
    <property type="component" value="Unassembled WGS sequence"/>
</dbReference>
<proteinExistence type="predicted"/>
<dbReference type="OrthoDB" id="9810951at2"/>
<feature type="transmembrane region" description="Helical" evidence="8">
    <location>
        <begin position="358"/>
        <end position="379"/>
    </location>
</feature>
<feature type="transmembrane region" description="Helical" evidence="8">
    <location>
        <begin position="177"/>
        <end position="208"/>
    </location>
</feature>
<dbReference type="InterPro" id="IPR050297">
    <property type="entry name" value="LipidA_mod_glycosyltrf_83"/>
</dbReference>
<accession>A0A166IUR3</accession>
<evidence type="ECO:0000259" key="9">
    <source>
        <dbReference type="Pfam" id="PF13231"/>
    </source>
</evidence>
<dbReference type="Pfam" id="PF13231">
    <property type="entry name" value="PMT_2"/>
    <property type="match status" value="1"/>
</dbReference>
<evidence type="ECO:0000256" key="7">
    <source>
        <dbReference type="ARBA" id="ARBA00023136"/>
    </source>
</evidence>
<comment type="caution">
    <text evidence="10">The sequence shown here is derived from an EMBL/GenBank/DDBJ whole genome shotgun (WGS) entry which is preliminary data.</text>
</comment>
<feature type="transmembrane region" description="Helical" evidence="8">
    <location>
        <begin position="328"/>
        <end position="346"/>
    </location>
</feature>
<keyword evidence="5 8" id="KW-0812">Transmembrane</keyword>
<gene>
    <name evidence="10" type="ORF">A2T98_15935</name>
</gene>
<evidence type="ECO:0000256" key="3">
    <source>
        <dbReference type="ARBA" id="ARBA00022676"/>
    </source>
</evidence>
<keyword evidence="2" id="KW-1003">Cell membrane</keyword>
<feature type="domain" description="Glycosyltransferase RgtA/B/C/D-like" evidence="9">
    <location>
        <begin position="79"/>
        <end position="231"/>
    </location>
</feature>
<feature type="transmembrane region" description="Helical" evidence="8">
    <location>
        <begin position="385"/>
        <end position="404"/>
    </location>
</feature>
<feature type="transmembrane region" description="Helical" evidence="8">
    <location>
        <begin position="21"/>
        <end position="40"/>
    </location>
</feature>
<sequence>MLKDDCILGIVKMRPFREKEWLLSLVVGSLILWLIFLGNLPLRDWDEGTVAQVAREIWRAPVGSMRWLYPILGDEAYHNKPPLIHLLIAWSYSLGGVNEWTTRLPSAVLTALGVPILYLVGGLVFQQNLPALFAALVYLTMLPVVRHGRLAMLDGASVSFFLLLLFFVLKARQNKRYALGVGICLGLITLTKGMLVLLLGAIACLFLIAERQLTLWKNPSFWAGMLFGIAAPLAWYIAQWQYYGSNFLQINFQAQTFNRLVQSVEGNSGPAWYYLIELIKYGFPWLIFLPGGLHLAIKKHHTTWARLVLIGTIVYFVAISFMRTKLPWYIMPVYPFLALAIGAKLSEVWQQRHLIHKYWAVFLAIIALAGVGGCIYFAVADPQPVLIAMSLVLVISMSVAAWLIKQRSRRFIPVLFSGMYLVLALLMSSQSWIWELNETFPIKPVAALIRAHVSPGTKVYTSFAYGRPSLNFYCDCQVVSADVTVLQKMWLEQSYLLLDHASLQNLNLSGGQILGTSEEFSLIYSPVP</sequence>
<evidence type="ECO:0000256" key="4">
    <source>
        <dbReference type="ARBA" id="ARBA00022679"/>
    </source>
</evidence>
<feature type="transmembrane region" description="Helical" evidence="8">
    <location>
        <begin position="278"/>
        <end position="297"/>
    </location>
</feature>
<keyword evidence="7 8" id="KW-0472">Membrane</keyword>
<dbReference type="InterPro" id="IPR038731">
    <property type="entry name" value="RgtA/B/C-like"/>
</dbReference>
<feature type="transmembrane region" description="Helical" evidence="8">
    <location>
        <begin position="116"/>
        <end position="139"/>
    </location>
</feature>
<dbReference type="GO" id="GO:0010041">
    <property type="term" value="P:response to iron(III) ion"/>
    <property type="evidence" value="ECO:0007669"/>
    <property type="project" value="TreeGrafter"/>
</dbReference>
<dbReference type="PANTHER" id="PTHR33908">
    <property type="entry name" value="MANNOSYLTRANSFERASE YKCB-RELATED"/>
    <property type="match status" value="1"/>
</dbReference>
<feature type="transmembrane region" description="Helical" evidence="8">
    <location>
        <begin position="304"/>
        <end position="322"/>
    </location>
</feature>
<keyword evidence="4 10" id="KW-0808">Transferase</keyword>
<name>A0A166IUR3_NODSP</name>
<keyword evidence="6 8" id="KW-1133">Transmembrane helix</keyword>
<evidence type="ECO:0000313" key="10">
    <source>
        <dbReference type="EMBL" id="KZL48876.1"/>
    </source>
</evidence>